<keyword evidence="4 5" id="KW-0963">Cytoplasm</keyword>
<dbReference type="GO" id="GO:0005737">
    <property type="term" value="C:cytoplasm"/>
    <property type="evidence" value="ECO:0007669"/>
    <property type="project" value="UniProtKB-SubCell"/>
</dbReference>
<dbReference type="HAMAP" id="MF_01114">
    <property type="entry name" value="RecX"/>
    <property type="match status" value="1"/>
</dbReference>
<evidence type="ECO:0000313" key="7">
    <source>
        <dbReference type="Proteomes" id="UP000231252"/>
    </source>
</evidence>
<dbReference type="PANTHER" id="PTHR33602:SF1">
    <property type="entry name" value="REGULATORY PROTEIN RECX FAMILY PROTEIN"/>
    <property type="match status" value="1"/>
</dbReference>
<accession>A0A2H0XBV6</accession>
<evidence type="ECO:0000313" key="6">
    <source>
        <dbReference type="EMBL" id="PIS22295.1"/>
    </source>
</evidence>
<organism evidence="6 7">
    <name type="scientific">candidate division WWE3 bacterium CG08_land_8_20_14_0_20_41_10</name>
    <dbReference type="NCBI Taxonomy" id="1975085"/>
    <lineage>
        <taxon>Bacteria</taxon>
        <taxon>Katanobacteria</taxon>
    </lineage>
</organism>
<evidence type="ECO:0000256" key="1">
    <source>
        <dbReference type="ARBA" id="ARBA00004496"/>
    </source>
</evidence>
<comment type="subcellular location">
    <subcellularLocation>
        <location evidence="1 5">Cytoplasm</location>
    </subcellularLocation>
</comment>
<comment type="function">
    <text evidence="5">Modulates RecA activity.</text>
</comment>
<name>A0A2H0XBV6_UNCKA</name>
<dbReference type="PANTHER" id="PTHR33602">
    <property type="entry name" value="REGULATORY PROTEIN RECX FAMILY PROTEIN"/>
    <property type="match status" value="1"/>
</dbReference>
<protein>
    <recommendedName>
        <fullName evidence="3 5">Regulatory protein RecX</fullName>
    </recommendedName>
</protein>
<proteinExistence type="inferred from homology"/>
<reference evidence="7" key="1">
    <citation type="submission" date="2017-09" db="EMBL/GenBank/DDBJ databases">
        <title>Depth-based differentiation of microbial function through sediment-hosted aquifers and enrichment of novel symbionts in the deep terrestrial subsurface.</title>
        <authorList>
            <person name="Probst A.J."/>
            <person name="Ladd B."/>
            <person name="Jarett J.K."/>
            <person name="Geller-Mcgrath D.E."/>
            <person name="Sieber C.M.K."/>
            <person name="Emerson J.B."/>
            <person name="Anantharaman K."/>
            <person name="Thomas B.C."/>
            <person name="Malmstrom R."/>
            <person name="Stieglmeier M."/>
            <person name="Klingl A."/>
            <person name="Woyke T."/>
            <person name="Ryan C.M."/>
            <person name="Banfield J.F."/>
        </authorList>
    </citation>
    <scope>NUCLEOTIDE SEQUENCE [LARGE SCALE GENOMIC DNA]</scope>
</reference>
<dbReference type="AlphaFoldDB" id="A0A2H0XBV6"/>
<evidence type="ECO:0000256" key="4">
    <source>
        <dbReference type="ARBA" id="ARBA00022490"/>
    </source>
</evidence>
<sequence length="181" mass="20889">MDQDELYQKMLTKVIMFLGYKPRTHKEIAVRLGKYLKSQKDLDDETKRNINEKIFSYLEENKLIDDEEFIKLFIESKTRGKSVLGKKVIQNRLMAKGISKEDATYFVDATVSEEDELNSAVKTLINKYKIITFGGPTPSGAIEAEKYNNKDTRDHMGRFLLSRGFSYSIAKQAVDYLVKQP</sequence>
<dbReference type="Gene3D" id="1.10.10.10">
    <property type="entry name" value="Winged helix-like DNA-binding domain superfamily/Winged helix DNA-binding domain"/>
    <property type="match status" value="2"/>
</dbReference>
<dbReference type="Proteomes" id="UP000231252">
    <property type="component" value="Unassembled WGS sequence"/>
</dbReference>
<evidence type="ECO:0000256" key="2">
    <source>
        <dbReference type="ARBA" id="ARBA00009695"/>
    </source>
</evidence>
<dbReference type="InterPro" id="IPR003783">
    <property type="entry name" value="Regulatory_RecX"/>
</dbReference>
<evidence type="ECO:0000256" key="5">
    <source>
        <dbReference type="HAMAP-Rule" id="MF_01114"/>
    </source>
</evidence>
<evidence type="ECO:0000256" key="3">
    <source>
        <dbReference type="ARBA" id="ARBA00018111"/>
    </source>
</evidence>
<dbReference type="EMBL" id="PEYU01000062">
    <property type="protein sequence ID" value="PIS22295.1"/>
    <property type="molecule type" value="Genomic_DNA"/>
</dbReference>
<dbReference type="GO" id="GO:0006282">
    <property type="term" value="P:regulation of DNA repair"/>
    <property type="evidence" value="ECO:0007669"/>
    <property type="project" value="UniProtKB-UniRule"/>
</dbReference>
<gene>
    <name evidence="5" type="primary">recX</name>
    <name evidence="6" type="ORF">COT50_02745</name>
</gene>
<dbReference type="InterPro" id="IPR036388">
    <property type="entry name" value="WH-like_DNA-bd_sf"/>
</dbReference>
<comment type="caution">
    <text evidence="6">The sequence shown here is derived from an EMBL/GenBank/DDBJ whole genome shotgun (WGS) entry which is preliminary data.</text>
</comment>
<comment type="similarity">
    <text evidence="2 5">Belongs to the RecX family.</text>
</comment>